<name>A0A7Y9X7U7_9ACTN</name>
<evidence type="ECO:0000256" key="1">
    <source>
        <dbReference type="ARBA" id="ARBA00023015"/>
    </source>
</evidence>
<dbReference type="Gene3D" id="1.10.10.60">
    <property type="entry name" value="Homeodomain-like"/>
    <property type="match status" value="2"/>
</dbReference>
<dbReference type="GO" id="GO:0003700">
    <property type="term" value="F:DNA-binding transcription factor activity"/>
    <property type="evidence" value="ECO:0007669"/>
    <property type="project" value="InterPro"/>
</dbReference>
<dbReference type="InterPro" id="IPR020449">
    <property type="entry name" value="Tscrpt_reg_AraC-type_HTH"/>
</dbReference>
<dbReference type="Pfam" id="PF12833">
    <property type="entry name" value="HTH_18"/>
    <property type="match status" value="1"/>
</dbReference>
<feature type="domain" description="HTH araC/xylS-type" evidence="4">
    <location>
        <begin position="8"/>
        <end position="106"/>
    </location>
</feature>
<dbReference type="PRINTS" id="PR00032">
    <property type="entry name" value="HTHARAC"/>
</dbReference>
<dbReference type="EMBL" id="JACCHL010000001">
    <property type="protein sequence ID" value="NYH50603.1"/>
    <property type="molecule type" value="Genomic_DNA"/>
</dbReference>
<evidence type="ECO:0000313" key="5">
    <source>
        <dbReference type="EMBL" id="NYH50603.1"/>
    </source>
</evidence>
<dbReference type="AlphaFoldDB" id="A0A7Y9X7U7"/>
<evidence type="ECO:0000256" key="2">
    <source>
        <dbReference type="ARBA" id="ARBA00023125"/>
    </source>
</evidence>
<organism evidence="5 6">
    <name type="scientific">Nocardiopsis sinuspersici</name>
    <dbReference type="NCBI Taxonomy" id="501010"/>
    <lineage>
        <taxon>Bacteria</taxon>
        <taxon>Bacillati</taxon>
        <taxon>Actinomycetota</taxon>
        <taxon>Actinomycetes</taxon>
        <taxon>Streptosporangiales</taxon>
        <taxon>Nocardiopsidaceae</taxon>
        <taxon>Nocardiopsis</taxon>
    </lineage>
</organism>
<protein>
    <submittedName>
        <fullName evidence="5">AraC-like DNA-binding protein</fullName>
    </submittedName>
</protein>
<evidence type="ECO:0000313" key="6">
    <source>
        <dbReference type="Proteomes" id="UP000584931"/>
    </source>
</evidence>
<comment type="caution">
    <text evidence="5">The sequence shown here is derived from an EMBL/GenBank/DDBJ whole genome shotgun (WGS) entry which is preliminary data.</text>
</comment>
<proteinExistence type="predicted"/>
<gene>
    <name evidence="5" type="ORF">HNR06_000192</name>
</gene>
<dbReference type="PANTHER" id="PTHR43280">
    <property type="entry name" value="ARAC-FAMILY TRANSCRIPTIONAL REGULATOR"/>
    <property type="match status" value="1"/>
</dbReference>
<dbReference type="SMART" id="SM00342">
    <property type="entry name" value="HTH_ARAC"/>
    <property type="match status" value="1"/>
</dbReference>
<reference evidence="5 6" key="1">
    <citation type="submission" date="2020-07" db="EMBL/GenBank/DDBJ databases">
        <title>Sequencing the genomes of 1000 actinobacteria strains.</title>
        <authorList>
            <person name="Klenk H.-P."/>
        </authorList>
    </citation>
    <scope>NUCLEOTIDE SEQUENCE [LARGE SCALE GENOMIC DNA]</scope>
    <source>
        <strain evidence="5 6">DSM 45278</strain>
    </source>
</reference>
<dbReference type="InterPro" id="IPR009057">
    <property type="entry name" value="Homeodomain-like_sf"/>
</dbReference>
<dbReference type="PROSITE" id="PS01124">
    <property type="entry name" value="HTH_ARAC_FAMILY_2"/>
    <property type="match status" value="1"/>
</dbReference>
<dbReference type="RefSeq" id="WP_179808885.1">
    <property type="nucleotide sequence ID" value="NZ_JACCHL010000001.1"/>
</dbReference>
<dbReference type="GO" id="GO:0043565">
    <property type="term" value="F:sequence-specific DNA binding"/>
    <property type="evidence" value="ECO:0007669"/>
    <property type="project" value="InterPro"/>
</dbReference>
<evidence type="ECO:0000259" key="4">
    <source>
        <dbReference type="PROSITE" id="PS01124"/>
    </source>
</evidence>
<dbReference type="InterPro" id="IPR018060">
    <property type="entry name" value="HTH_AraC"/>
</dbReference>
<dbReference type="Proteomes" id="UP000584931">
    <property type="component" value="Unassembled WGS sequence"/>
</dbReference>
<sequence>MKVEESVRRATEIIRNRYSESITLNKIAAEVFVSPYHFSRIFSRDVGLTPGRYLTAVRLFAAKRLLLTTGLTVSDIVCSVGYNSVGTFTSRFTRLVGMSPTQYRDPAVSRLFVAASHDFSRMPDLGEMVAANRCRLLPKRYTATLRGAIEVPRAAGVADAVVCVFSEAAPQRSPVAFQALSVLGRAEFEVSGIPSGSHYLLAMAAPRGRRPDASGLTAVTRRHIRTEPGLSLHVGLSLQSPEVTDPPVAVTLADASALVGDGALGQTV</sequence>
<dbReference type="PANTHER" id="PTHR43280:SF28">
    <property type="entry name" value="HTH-TYPE TRANSCRIPTIONAL ACTIVATOR RHAS"/>
    <property type="match status" value="1"/>
</dbReference>
<keyword evidence="3" id="KW-0804">Transcription</keyword>
<dbReference type="SUPFAM" id="SSF46689">
    <property type="entry name" value="Homeodomain-like"/>
    <property type="match status" value="2"/>
</dbReference>
<accession>A0A7Y9X7U7</accession>
<evidence type="ECO:0000256" key="3">
    <source>
        <dbReference type="ARBA" id="ARBA00023163"/>
    </source>
</evidence>
<keyword evidence="1" id="KW-0805">Transcription regulation</keyword>
<keyword evidence="2 5" id="KW-0238">DNA-binding</keyword>